<dbReference type="OrthoDB" id="4455544at2759"/>
<sequence length="925" mass="103000">MSRLKAFASTSAFESHITAAPDITWSPIGPGKNYLLKEIEKFYWEGVKVELENILQTLSSWKKLEAEGVTVDDEDEDNDHIHGFDTFLDQVCQESRVFAIRHGQRKESEESFQENKNYRQAIQEVIQDRKAEYASSKIKAGVRTAMKDPIALKGNQKRAWMLLQAAVALSKFDEFWLPRFEPLSCMSPGCKNVIRGSIDEDLFVKSYKHCAISEAITPAVSRKLCHCKDVLHFDEAGDPLALLPVDKTAQHLDVNGVGSIRCSLLKLGEVVAMSKFNGLQAATGLKKPSKVQSMVSKLAQRKNKVLIDDQSPEIPRLPSGKMKKMKMVTTTSIHDPHNRSAVSSTTSVVTEAEADQDIPLFFRRYAEKYPFGNVHMALRVGPLVFENGVSHTKKGVRISIREMPIFHEKFYLHNTPDRIIAVGGVDRNLWTRRRDADEPKRYKAIMKQVAGVPFSGVLPTDDELEIVKGILAASEESLNDSDLPVHEQKRHMNSLLDPILNKLKLLIGSRTRIYLQSIATRLLDPSTKLTWSAMQNNCQTFCNSLIDLKLFEPLVNGRRNNAEDIDDNRLYVMSFVCPDDGYIKRKVTSKYDVPNGLTEEYLLRFHFGRYDDADILDSYQEYWWDWGAFGGTLYPYQDLFPWDCTEAYGRYPTKCGDCNLAKHIWAFPFDSWSMTGLHLSRNRHMYAPDEAISPSRTSDSPKAWMQNRLRVLEASSILYRGALAMARTESFCKATEWLHKKSKLRRLVPSLPRVKLGGIHRAQPFSHHFEAGTYSHYFTAPWAIWTREEQIKEYEELRDGRVRLSDVPKSLGNGHFDQEDEEEANRGGREGFWGFGTSQPATVGDYAEVNMMESDAMADAGFEAGNTGHDADGHSACGTADGANCGAGCGNSACGGAACGGDGGDGGGGGGGCGGGGCGGGCGGD</sequence>
<evidence type="ECO:0000313" key="1">
    <source>
        <dbReference type="EMBL" id="KAF7555989.1"/>
    </source>
</evidence>
<name>A0A9P5HE80_9HYPO</name>
<accession>A0A9P5HE80</accession>
<protein>
    <submittedName>
        <fullName evidence="1">Uncharacterized protein</fullName>
    </submittedName>
</protein>
<dbReference type="AlphaFoldDB" id="A0A9P5HE80"/>
<gene>
    <name evidence="1" type="ORF">G7Z17_g1717</name>
</gene>
<organism evidence="1 2">
    <name type="scientific">Cylindrodendrum hubeiense</name>
    <dbReference type="NCBI Taxonomy" id="595255"/>
    <lineage>
        <taxon>Eukaryota</taxon>
        <taxon>Fungi</taxon>
        <taxon>Dikarya</taxon>
        <taxon>Ascomycota</taxon>
        <taxon>Pezizomycotina</taxon>
        <taxon>Sordariomycetes</taxon>
        <taxon>Hypocreomycetidae</taxon>
        <taxon>Hypocreales</taxon>
        <taxon>Nectriaceae</taxon>
        <taxon>Cylindrodendrum</taxon>
    </lineage>
</organism>
<proteinExistence type="predicted"/>
<comment type="caution">
    <text evidence="1">The sequence shown here is derived from an EMBL/GenBank/DDBJ whole genome shotgun (WGS) entry which is preliminary data.</text>
</comment>
<dbReference type="EMBL" id="JAANBB010000015">
    <property type="protein sequence ID" value="KAF7555989.1"/>
    <property type="molecule type" value="Genomic_DNA"/>
</dbReference>
<keyword evidence="2" id="KW-1185">Reference proteome</keyword>
<dbReference type="Proteomes" id="UP000722485">
    <property type="component" value="Unassembled WGS sequence"/>
</dbReference>
<evidence type="ECO:0000313" key="2">
    <source>
        <dbReference type="Proteomes" id="UP000722485"/>
    </source>
</evidence>
<reference evidence="1" key="1">
    <citation type="submission" date="2020-03" db="EMBL/GenBank/DDBJ databases">
        <title>Draft Genome Sequence of Cylindrodendrum hubeiense.</title>
        <authorList>
            <person name="Buettner E."/>
            <person name="Kellner H."/>
        </authorList>
    </citation>
    <scope>NUCLEOTIDE SEQUENCE</scope>
    <source>
        <strain evidence="1">IHI 201604</strain>
    </source>
</reference>